<dbReference type="Pfam" id="PF08352">
    <property type="entry name" value="oligo_HPY"/>
    <property type="match status" value="1"/>
</dbReference>
<keyword evidence="4" id="KW-0547">Nucleotide-binding</keyword>
<keyword evidence="3" id="KW-1003">Cell membrane</keyword>
<dbReference type="InterPro" id="IPR003439">
    <property type="entry name" value="ABC_transporter-like_ATP-bd"/>
</dbReference>
<dbReference type="InterPro" id="IPR050388">
    <property type="entry name" value="ABC_Ni/Peptide_Import"/>
</dbReference>
<dbReference type="SUPFAM" id="SSF52540">
    <property type="entry name" value="P-loop containing nucleoside triphosphate hydrolases"/>
    <property type="match status" value="1"/>
</dbReference>
<keyword evidence="5 8" id="KW-0067">ATP-binding</keyword>
<dbReference type="InterPro" id="IPR013563">
    <property type="entry name" value="Oligopep_ABC_C"/>
</dbReference>
<evidence type="ECO:0000256" key="2">
    <source>
        <dbReference type="ARBA" id="ARBA00022448"/>
    </source>
</evidence>
<dbReference type="PANTHER" id="PTHR43297:SF2">
    <property type="entry name" value="DIPEPTIDE TRANSPORT ATP-BINDING PROTEIN DPPD"/>
    <property type="match status" value="1"/>
</dbReference>
<dbReference type="GO" id="GO:0005886">
    <property type="term" value="C:plasma membrane"/>
    <property type="evidence" value="ECO:0007669"/>
    <property type="project" value="UniProtKB-SubCell"/>
</dbReference>
<protein>
    <submittedName>
        <fullName evidence="8">Vitamin B12 import ATP-binding protein BtuD</fullName>
    </submittedName>
</protein>
<evidence type="ECO:0000256" key="1">
    <source>
        <dbReference type="ARBA" id="ARBA00004202"/>
    </source>
</evidence>
<dbReference type="NCBIfam" id="TIGR01727">
    <property type="entry name" value="oligo_HPY"/>
    <property type="match status" value="1"/>
</dbReference>
<dbReference type="InterPro" id="IPR027417">
    <property type="entry name" value="P-loop_NTPase"/>
</dbReference>
<dbReference type="PROSITE" id="PS00211">
    <property type="entry name" value="ABC_TRANSPORTER_1"/>
    <property type="match status" value="1"/>
</dbReference>
<evidence type="ECO:0000259" key="7">
    <source>
        <dbReference type="PROSITE" id="PS50893"/>
    </source>
</evidence>
<evidence type="ECO:0000313" key="8">
    <source>
        <dbReference type="EMBL" id="MPL92227.1"/>
    </source>
</evidence>
<proteinExistence type="predicted"/>
<dbReference type="GO" id="GO:0015833">
    <property type="term" value="P:peptide transport"/>
    <property type="evidence" value="ECO:0007669"/>
    <property type="project" value="InterPro"/>
</dbReference>
<dbReference type="CDD" id="cd03257">
    <property type="entry name" value="ABC_NikE_OppD_transporters"/>
    <property type="match status" value="1"/>
</dbReference>
<dbReference type="Gene3D" id="3.40.50.300">
    <property type="entry name" value="P-loop containing nucleotide triphosphate hydrolases"/>
    <property type="match status" value="1"/>
</dbReference>
<comment type="caution">
    <text evidence="8">The sequence shown here is derived from an EMBL/GenBank/DDBJ whole genome shotgun (WGS) entry which is preliminary data.</text>
</comment>
<dbReference type="GO" id="GO:0016887">
    <property type="term" value="F:ATP hydrolysis activity"/>
    <property type="evidence" value="ECO:0007669"/>
    <property type="project" value="InterPro"/>
</dbReference>
<dbReference type="GO" id="GO:0005524">
    <property type="term" value="F:ATP binding"/>
    <property type="evidence" value="ECO:0007669"/>
    <property type="project" value="UniProtKB-KW"/>
</dbReference>
<organism evidence="8">
    <name type="scientific">bioreactor metagenome</name>
    <dbReference type="NCBI Taxonomy" id="1076179"/>
    <lineage>
        <taxon>unclassified sequences</taxon>
        <taxon>metagenomes</taxon>
        <taxon>ecological metagenomes</taxon>
    </lineage>
</organism>
<keyword evidence="6" id="KW-0472">Membrane</keyword>
<accession>A0A644VLV0</accession>
<feature type="domain" description="ABC transporter" evidence="7">
    <location>
        <begin position="114"/>
        <end position="363"/>
    </location>
</feature>
<keyword evidence="2" id="KW-0813">Transport</keyword>
<sequence>MLGEFAKYAFCGLKRKRRNFERSVLKYVSIKIPALTHSGRKSRVCVNQPDRLTHPAVKTSPLLLPFSLPFCFSCLSAFPPLPQHPSPQGFFLSAPSGRLWPMNKPSTQASSPLLQLENLSVTFATADGPLPAVRSVNLCLHEGETVCLVGESGCGKSLTAKAILQLTPPNAVIEGRILLHGQNLLELSEKKMRSVRGRQVGMIFQEPMTSLNPVLKIGDQVAEPLKLHQGMGRSEAREAAIDLLTEVGIPAPQSRYDDYPHQLSGGMRQRVMIAMALSCRPALLLADEPTTALDATIQGQILRLLAARCRERRMAVLLITHDLGVAAQMADTVGVMYAGRLVECAPAQELFADPRHPYTQGLLHAAPSARSRGLERLPTIPGSVPSLANMPAGCPFHPRCKSALARCAAEMPPAVASGAHSTACWLVSQP</sequence>
<gene>
    <name evidence="8" type="primary">btuD_96</name>
    <name evidence="8" type="ORF">SDC9_38324</name>
</gene>
<dbReference type="SMART" id="SM00382">
    <property type="entry name" value="AAA"/>
    <property type="match status" value="1"/>
</dbReference>
<dbReference type="PANTHER" id="PTHR43297">
    <property type="entry name" value="OLIGOPEPTIDE TRANSPORT ATP-BINDING PROTEIN APPD"/>
    <property type="match status" value="1"/>
</dbReference>
<evidence type="ECO:0000256" key="5">
    <source>
        <dbReference type="ARBA" id="ARBA00022840"/>
    </source>
</evidence>
<dbReference type="AlphaFoldDB" id="A0A644VLV0"/>
<reference evidence="8" key="1">
    <citation type="submission" date="2019-08" db="EMBL/GenBank/DDBJ databases">
        <authorList>
            <person name="Kucharzyk K."/>
            <person name="Murdoch R.W."/>
            <person name="Higgins S."/>
            <person name="Loffler F."/>
        </authorList>
    </citation>
    <scope>NUCLEOTIDE SEQUENCE</scope>
</reference>
<name>A0A644VLV0_9ZZZZ</name>
<dbReference type="InterPro" id="IPR003593">
    <property type="entry name" value="AAA+_ATPase"/>
</dbReference>
<dbReference type="FunFam" id="3.40.50.300:FF:000016">
    <property type="entry name" value="Oligopeptide ABC transporter ATP-binding component"/>
    <property type="match status" value="1"/>
</dbReference>
<dbReference type="PROSITE" id="PS50893">
    <property type="entry name" value="ABC_TRANSPORTER_2"/>
    <property type="match status" value="1"/>
</dbReference>
<comment type="subcellular location">
    <subcellularLocation>
        <location evidence="1">Cell membrane</location>
        <topology evidence="1">Peripheral membrane protein</topology>
    </subcellularLocation>
</comment>
<evidence type="ECO:0000256" key="4">
    <source>
        <dbReference type="ARBA" id="ARBA00022741"/>
    </source>
</evidence>
<dbReference type="Pfam" id="PF00005">
    <property type="entry name" value="ABC_tran"/>
    <property type="match status" value="1"/>
</dbReference>
<evidence type="ECO:0000256" key="6">
    <source>
        <dbReference type="ARBA" id="ARBA00023136"/>
    </source>
</evidence>
<evidence type="ECO:0000256" key="3">
    <source>
        <dbReference type="ARBA" id="ARBA00022475"/>
    </source>
</evidence>
<dbReference type="InterPro" id="IPR017871">
    <property type="entry name" value="ABC_transporter-like_CS"/>
</dbReference>
<dbReference type="EMBL" id="VSSQ01000351">
    <property type="protein sequence ID" value="MPL92227.1"/>
    <property type="molecule type" value="Genomic_DNA"/>
</dbReference>